<dbReference type="EMBL" id="LAZR01032387">
    <property type="protein sequence ID" value="KKL51035.1"/>
    <property type="molecule type" value="Genomic_DNA"/>
</dbReference>
<dbReference type="GO" id="GO:0003677">
    <property type="term" value="F:DNA binding"/>
    <property type="evidence" value="ECO:0007669"/>
    <property type="project" value="InterPro"/>
</dbReference>
<comment type="caution">
    <text evidence="1">The sequence shown here is derived from an EMBL/GenBank/DDBJ whole genome shotgun (WGS) entry which is preliminary data.</text>
</comment>
<proteinExistence type="predicted"/>
<dbReference type="AlphaFoldDB" id="A0A0F9F1A8"/>
<dbReference type="InterPro" id="IPR016177">
    <property type="entry name" value="DNA-bd_dom_sf"/>
</dbReference>
<evidence type="ECO:0008006" key="2">
    <source>
        <dbReference type="Google" id="ProtNLM"/>
    </source>
</evidence>
<evidence type="ECO:0000313" key="1">
    <source>
        <dbReference type="EMBL" id="KKL51035.1"/>
    </source>
</evidence>
<organism evidence="1">
    <name type="scientific">marine sediment metagenome</name>
    <dbReference type="NCBI Taxonomy" id="412755"/>
    <lineage>
        <taxon>unclassified sequences</taxon>
        <taxon>metagenomes</taxon>
        <taxon>ecological metagenomes</taxon>
    </lineage>
</organism>
<reference evidence="1" key="1">
    <citation type="journal article" date="2015" name="Nature">
        <title>Complex archaea that bridge the gap between prokaryotes and eukaryotes.</title>
        <authorList>
            <person name="Spang A."/>
            <person name="Saw J.H."/>
            <person name="Jorgensen S.L."/>
            <person name="Zaremba-Niedzwiedzka K."/>
            <person name="Martijn J."/>
            <person name="Lind A.E."/>
            <person name="van Eijk R."/>
            <person name="Schleper C."/>
            <person name="Guy L."/>
            <person name="Ettema T.J."/>
        </authorList>
    </citation>
    <scope>NUCLEOTIDE SEQUENCE</scope>
</reference>
<dbReference type="SUPFAM" id="SSF54171">
    <property type="entry name" value="DNA-binding domain"/>
    <property type="match status" value="1"/>
</dbReference>
<accession>A0A0F9F1A8</accession>
<protein>
    <recommendedName>
        <fullName evidence="2">AP2/ERF domain-containing protein</fullName>
    </recommendedName>
</protein>
<sequence>MVHNTLQLTNHVFGQLTVLERVGSNHRGDALWKCVCACGNRHVAKGSNLKKGDTTSCGCIRSKNLKRGLSLQHGGASKTKHPLYQVWSSMKNRCYNPNNQAYSGYGGRGITVCSLWKDSFVTFLDDMEKSYCPGLSLDRIDNNQGYSASNCRWATRREQSRNRRKASGLPLGVFVRKGGKYTAQVTLGTFETPEEAVIAYEDAIQKLEK</sequence>
<gene>
    <name evidence="1" type="ORF">LCGC14_2299530</name>
</gene>
<name>A0A0F9F1A8_9ZZZZ</name>